<dbReference type="Proteomes" id="UP000016943">
    <property type="component" value="Chromosome"/>
</dbReference>
<reference evidence="3 4" key="1">
    <citation type="journal article" date="2013" name="Genome Announc.">
        <title>Whole-Genome Sequence of the Clinical Strain Corynebacterium argentoratense DSM 44202, Isolated from a Human Throat Specimen.</title>
        <authorList>
            <person name="Bomholt C."/>
            <person name="Glaub A."/>
            <person name="Gravermann K."/>
            <person name="Albersmeier A."/>
            <person name="Brinkrolf K."/>
            <person name="Ruckert C."/>
            <person name="Tauch A."/>
        </authorList>
    </citation>
    <scope>NUCLEOTIDE SEQUENCE [LARGE SCALE GENOMIC DNA]</scope>
    <source>
        <strain evidence="3">DSM 44202</strain>
    </source>
</reference>
<comment type="similarity">
    <text evidence="1">Belongs to the carbon-nitrogen hydrolase superfamily. NIT1/NIT2 family.</text>
</comment>
<dbReference type="PROSITE" id="PS50263">
    <property type="entry name" value="CN_HYDROLASE"/>
    <property type="match status" value="1"/>
</dbReference>
<dbReference type="InterPro" id="IPR003010">
    <property type="entry name" value="C-N_Hydrolase"/>
</dbReference>
<dbReference type="InterPro" id="IPR001110">
    <property type="entry name" value="UPF0012_CS"/>
</dbReference>
<protein>
    <recommendedName>
        <fullName evidence="2">CN hydrolase domain-containing protein</fullName>
    </recommendedName>
</protein>
<dbReference type="PROSITE" id="PS01227">
    <property type="entry name" value="UPF0012"/>
    <property type="match status" value="1"/>
</dbReference>
<dbReference type="OrthoDB" id="9811121at2"/>
<accession>U3GWF7</accession>
<dbReference type="SUPFAM" id="SSF56317">
    <property type="entry name" value="Carbon-nitrogen hydrolase"/>
    <property type="match status" value="1"/>
</dbReference>
<dbReference type="GeneID" id="78250524"/>
<evidence type="ECO:0000313" key="3">
    <source>
        <dbReference type="EMBL" id="AGU15890.1"/>
    </source>
</evidence>
<sequence length="264" mass="28195">MRVALAQLTTGPSPSDNARQVCQLISEASGKGAQLVAFPEATSQAFGTGRLDHNAECIEDFLAPIRQAAQEHSIAVVVGGFTPADNQEGRNRVHNTLFVVLPDGTEHRYNKRHCYDAFGFKESDNVKSGEANLTFTYEGVCWGVATCYDIRFPQQFKQLARAGAQAIIVSASWQSGPGKVRQWNTLGSARAMDSTCVVFAVDQADPETQGITREGPCGVGNSGVFLADGTPSESLGAEPGLLIHDLDVEGVDAVRKTLPVLADD</sequence>
<dbReference type="eggNOG" id="COG0388">
    <property type="taxonomic scope" value="Bacteria"/>
</dbReference>
<dbReference type="RefSeq" id="WP_021012286.1">
    <property type="nucleotide sequence ID" value="NC_022198.1"/>
</dbReference>
<dbReference type="KEGG" id="caz:CARG_08965"/>
<dbReference type="EMBL" id="CP006365">
    <property type="protein sequence ID" value="AGU15890.1"/>
    <property type="molecule type" value="Genomic_DNA"/>
</dbReference>
<dbReference type="AlphaFoldDB" id="U3GWF7"/>
<proteinExistence type="inferred from homology"/>
<evidence type="ECO:0000313" key="4">
    <source>
        <dbReference type="Proteomes" id="UP000016943"/>
    </source>
</evidence>
<dbReference type="HOGENOM" id="CLU_030130_1_2_11"/>
<keyword evidence="4" id="KW-1185">Reference proteome</keyword>
<dbReference type="PANTHER" id="PTHR23088">
    <property type="entry name" value="NITRILASE-RELATED"/>
    <property type="match status" value="1"/>
</dbReference>
<dbReference type="Gene3D" id="3.60.110.10">
    <property type="entry name" value="Carbon-nitrogen hydrolase"/>
    <property type="match status" value="1"/>
</dbReference>
<gene>
    <name evidence="3" type="ORF">CARG_08965</name>
</gene>
<dbReference type="InterPro" id="IPR036526">
    <property type="entry name" value="C-N_Hydrolase_sf"/>
</dbReference>
<name>U3GWF7_9CORY</name>
<dbReference type="PATRIC" id="fig|1348662.3.peg.1771"/>
<dbReference type="Pfam" id="PF00795">
    <property type="entry name" value="CN_hydrolase"/>
    <property type="match status" value="1"/>
</dbReference>
<organism evidence="3 4">
    <name type="scientific">Corynebacterium argentoratense DSM 44202</name>
    <dbReference type="NCBI Taxonomy" id="1348662"/>
    <lineage>
        <taxon>Bacteria</taxon>
        <taxon>Bacillati</taxon>
        <taxon>Actinomycetota</taxon>
        <taxon>Actinomycetes</taxon>
        <taxon>Mycobacteriales</taxon>
        <taxon>Corynebacteriaceae</taxon>
        <taxon>Corynebacterium</taxon>
    </lineage>
</organism>
<evidence type="ECO:0000256" key="1">
    <source>
        <dbReference type="ARBA" id="ARBA00010613"/>
    </source>
</evidence>
<evidence type="ECO:0000259" key="2">
    <source>
        <dbReference type="PROSITE" id="PS50263"/>
    </source>
</evidence>
<feature type="domain" description="CN hydrolase" evidence="2">
    <location>
        <begin position="1"/>
        <end position="248"/>
    </location>
</feature>
<dbReference type="STRING" id="1348662.CARG_08965"/>
<dbReference type="PANTHER" id="PTHR23088:SF27">
    <property type="entry name" value="DEAMINATED GLUTATHIONE AMIDASE"/>
    <property type="match status" value="1"/>
</dbReference>